<organism evidence="1 2">
    <name type="scientific">Vigna mungo</name>
    <name type="common">Black gram</name>
    <name type="synonym">Phaseolus mungo</name>
    <dbReference type="NCBI Taxonomy" id="3915"/>
    <lineage>
        <taxon>Eukaryota</taxon>
        <taxon>Viridiplantae</taxon>
        <taxon>Streptophyta</taxon>
        <taxon>Embryophyta</taxon>
        <taxon>Tracheophyta</taxon>
        <taxon>Spermatophyta</taxon>
        <taxon>Magnoliopsida</taxon>
        <taxon>eudicotyledons</taxon>
        <taxon>Gunneridae</taxon>
        <taxon>Pentapetalae</taxon>
        <taxon>rosids</taxon>
        <taxon>fabids</taxon>
        <taxon>Fabales</taxon>
        <taxon>Fabaceae</taxon>
        <taxon>Papilionoideae</taxon>
        <taxon>50 kb inversion clade</taxon>
        <taxon>NPAAA clade</taxon>
        <taxon>indigoferoid/millettioid clade</taxon>
        <taxon>Phaseoleae</taxon>
        <taxon>Vigna</taxon>
    </lineage>
</organism>
<accession>A0AAQ3PDJ3</accession>
<evidence type="ECO:0000313" key="2">
    <source>
        <dbReference type="Proteomes" id="UP001374535"/>
    </source>
</evidence>
<dbReference type="AlphaFoldDB" id="A0AAQ3PDJ3"/>
<dbReference type="EMBL" id="CP144700">
    <property type="protein sequence ID" value="WVZ25319.1"/>
    <property type="molecule type" value="Genomic_DNA"/>
</dbReference>
<reference evidence="1 2" key="1">
    <citation type="journal article" date="2023" name="Life. Sci Alliance">
        <title>Evolutionary insights into 3D genome organization and epigenetic landscape of Vigna mungo.</title>
        <authorList>
            <person name="Junaid A."/>
            <person name="Singh B."/>
            <person name="Bhatia S."/>
        </authorList>
    </citation>
    <scope>NUCLEOTIDE SEQUENCE [LARGE SCALE GENOMIC DNA]</scope>
    <source>
        <strain evidence="1">Urdbean</strain>
    </source>
</reference>
<name>A0AAQ3PDJ3_VIGMU</name>
<evidence type="ECO:0000313" key="1">
    <source>
        <dbReference type="EMBL" id="WVZ25319.1"/>
    </source>
</evidence>
<keyword evidence="2" id="KW-1185">Reference proteome</keyword>
<dbReference type="Proteomes" id="UP001374535">
    <property type="component" value="Chromosome 1"/>
</dbReference>
<sequence>MGEASAARLGTYLPGHLNLLASLSGGHGNSGRRDEEPLCLWLCDFVRVDGAVAVVWNVVEKRRFLLLSAILGRERDYDVYDEMMNNWGLRLEVVFRTLIDSWPLVNYAALLCPSLSRSLGCFRDH</sequence>
<gene>
    <name evidence="1" type="ORF">V8G54_003863</name>
</gene>
<protein>
    <submittedName>
        <fullName evidence="1">Uncharacterized protein</fullName>
    </submittedName>
</protein>
<proteinExistence type="predicted"/>